<keyword evidence="2" id="KW-1185">Reference proteome</keyword>
<dbReference type="PIRSF" id="PIRSF011396">
    <property type="entry name" value="Trp_halogenase"/>
    <property type="match status" value="1"/>
</dbReference>
<dbReference type="PANTHER" id="PTHR43747">
    <property type="entry name" value="FAD-BINDING PROTEIN"/>
    <property type="match status" value="1"/>
</dbReference>
<evidence type="ECO:0000313" key="1">
    <source>
        <dbReference type="EMBL" id="MBW8184043.1"/>
    </source>
</evidence>
<dbReference type="InterPro" id="IPR036188">
    <property type="entry name" value="FAD/NAD-bd_sf"/>
</dbReference>
<dbReference type="Proteomes" id="UP001195963">
    <property type="component" value="Unassembled WGS sequence"/>
</dbReference>
<sequence length="511" mass="57370">MTKPITQVIIVGGGTAGWMSAASLGRYAQGKNLTITVIESSQLPTVGVGEATIPNIVEFNHSIGLDEIEFIKATQASFKLGIKFENWSQTSPSFFHPFSDYGLPINKVDFHQYVNRLALENHKLEGHKLEGHSIKLDDYSFSSILAQQGNFAQPHPNPPSPLADYSYAYHFDAGLYAELLKSHSLKMGVEHVDATIDRVNLQQNGFIKSVSLHDGRVLEADLFIDCSGFKALLIEQAMKTGFDDWSEWLLCDTALAVQTQSTVSPNPYTRSIAHNSGWQWHIPLQHRTGNGYIFSSQFENKSSAKQNLLTSLTGEPISQIRQFSFTPGRRKQIWNKNCFAVGLSSGFLEPIESTSISLIQSAIAKLLSFFPDTSFNEHDINEVNRLHNSELEHVRDFIILHYKLANGIDSPFWQYCQEMAVPETLSHKIDVYRSQGHIILRENESFEAASWLTMYHAFGVLPNRYDPRVDAIPLETVKQNLAQMKHSIINAASQSVSHQTFIDRHCKAVSQ</sequence>
<comment type="caution">
    <text evidence="1">The sequence shown here is derived from an EMBL/GenBank/DDBJ whole genome shotgun (WGS) entry which is preliminary data.</text>
</comment>
<proteinExistence type="predicted"/>
<evidence type="ECO:0000313" key="2">
    <source>
        <dbReference type="Proteomes" id="UP001195963"/>
    </source>
</evidence>
<name>A0ABS7E2W3_9GAMM</name>
<dbReference type="InterPro" id="IPR006905">
    <property type="entry name" value="Flavin_halogenase"/>
</dbReference>
<dbReference type="Pfam" id="PF04820">
    <property type="entry name" value="Trp_halogenase"/>
    <property type="match status" value="1"/>
</dbReference>
<accession>A0ABS7E2W3</accession>
<gene>
    <name evidence="1" type="ORF">K0625_10190</name>
</gene>
<dbReference type="Gene3D" id="3.50.50.60">
    <property type="entry name" value="FAD/NAD(P)-binding domain"/>
    <property type="match status" value="1"/>
</dbReference>
<reference evidence="1 2" key="1">
    <citation type="submission" date="2021-07" db="EMBL/GenBank/DDBJ databases">
        <title>Shewanella sp. nov, isolated from SCS.</title>
        <authorList>
            <person name="Cao W.R."/>
        </authorList>
    </citation>
    <scope>NUCLEOTIDE SEQUENCE [LARGE SCALE GENOMIC DNA]</scope>
    <source>
        <strain evidence="1 2">NR704-98</strain>
    </source>
</reference>
<dbReference type="InterPro" id="IPR050816">
    <property type="entry name" value="Flavin-dep_Halogenase_NPB"/>
</dbReference>
<dbReference type="RefSeq" id="WP_220109592.1">
    <property type="nucleotide sequence ID" value="NZ_JAHZST010000006.1"/>
</dbReference>
<protein>
    <submittedName>
        <fullName evidence="1">Tryptophan 7-halogenase</fullName>
    </submittedName>
</protein>
<organism evidence="1 2">
    <name type="scientific">Shewanella nanhaiensis</name>
    <dbReference type="NCBI Taxonomy" id="2864872"/>
    <lineage>
        <taxon>Bacteria</taxon>
        <taxon>Pseudomonadati</taxon>
        <taxon>Pseudomonadota</taxon>
        <taxon>Gammaproteobacteria</taxon>
        <taxon>Alteromonadales</taxon>
        <taxon>Shewanellaceae</taxon>
        <taxon>Shewanella</taxon>
    </lineage>
</organism>
<dbReference type="PANTHER" id="PTHR43747:SF4">
    <property type="entry name" value="FLAVIN-DEPENDENT TRYPTOPHAN HALOGENASE"/>
    <property type="match status" value="1"/>
</dbReference>
<dbReference type="SUPFAM" id="SSF51905">
    <property type="entry name" value="FAD/NAD(P)-binding domain"/>
    <property type="match status" value="1"/>
</dbReference>
<dbReference type="InterPro" id="IPR033856">
    <property type="entry name" value="Trp_halogen"/>
</dbReference>
<dbReference type="EMBL" id="JAHZST010000006">
    <property type="protein sequence ID" value="MBW8184043.1"/>
    <property type="molecule type" value="Genomic_DNA"/>
</dbReference>